<accession>Q3V0X7</accession>
<reference evidence="1" key="2">
    <citation type="journal article" date="2000" name="Genome Res.">
        <title>Normalization and subtraction of cap-trapper-selected cDNAs to prepare full-length cDNA libraries for rapid discovery of new genes.</title>
        <authorList>
            <person name="Carninci P."/>
            <person name="Shibata Y."/>
            <person name="Hayatsu N."/>
            <person name="Sugahara Y."/>
            <person name="Shibata K."/>
            <person name="Itoh M."/>
            <person name="Konno H."/>
            <person name="Okazaki Y."/>
            <person name="Muramatsu M."/>
            <person name="Hayashizaki Y."/>
        </authorList>
    </citation>
    <scope>NUCLEOTIDE SEQUENCE</scope>
    <source>
        <strain evidence="1">C57BL/6J</strain>
        <tissue evidence="1">Testis</tissue>
    </source>
</reference>
<evidence type="ECO:0000313" key="2">
    <source>
        <dbReference type="MGI" id="MGI:3642593"/>
    </source>
</evidence>
<gene>
    <name evidence="2" type="primary">Gm10604</name>
</gene>
<organism evidence="1">
    <name type="scientific">Mus musculus</name>
    <name type="common">Mouse</name>
    <dbReference type="NCBI Taxonomy" id="10090"/>
    <lineage>
        <taxon>Eukaryota</taxon>
        <taxon>Metazoa</taxon>
        <taxon>Chordata</taxon>
        <taxon>Craniata</taxon>
        <taxon>Vertebrata</taxon>
        <taxon>Euteleostomi</taxon>
        <taxon>Mammalia</taxon>
        <taxon>Eutheria</taxon>
        <taxon>Euarchontoglires</taxon>
        <taxon>Glires</taxon>
        <taxon>Rodentia</taxon>
        <taxon>Myomorpha</taxon>
        <taxon>Muroidea</taxon>
        <taxon>Muridae</taxon>
        <taxon>Murinae</taxon>
        <taxon>Mus</taxon>
        <taxon>Mus</taxon>
    </lineage>
</organism>
<reference evidence="1" key="3">
    <citation type="journal article" date="2000" name="Genome Res.">
        <title>RIKEN integrated sequence analysis (RISA) system--384-format sequencing pipeline with 384 multicapillary sequencer.</title>
        <authorList>
            <person name="Shibata K."/>
            <person name="Itoh M."/>
            <person name="Aizawa K."/>
            <person name="Nagaoka S."/>
            <person name="Sasaki N."/>
            <person name="Carninci P."/>
            <person name="Konno H."/>
            <person name="Akiyama J."/>
            <person name="Nishi K."/>
            <person name="Kitsunai T."/>
            <person name="Tashiro H."/>
            <person name="Itoh M."/>
            <person name="Sumi N."/>
            <person name="Ishii Y."/>
            <person name="Nakamura S."/>
            <person name="Hazama M."/>
            <person name="Nishine T."/>
            <person name="Harada A."/>
            <person name="Yamamoto R."/>
            <person name="Matsumoto H."/>
            <person name="Sakaguchi S."/>
            <person name="Ikegami T."/>
            <person name="Kashiwagi K."/>
            <person name="Fujiwake S."/>
            <person name="Inoue K."/>
            <person name="Togawa Y."/>
            <person name="Izawa M."/>
            <person name="Ohara E."/>
            <person name="Watahiki M."/>
            <person name="Yoneda Y."/>
            <person name="Ishikawa T."/>
            <person name="Ozawa K."/>
            <person name="Tanaka T."/>
            <person name="Matsuura S."/>
            <person name="Kawai J."/>
            <person name="Okazaki Y."/>
            <person name="Muramatsu M."/>
            <person name="Inoue Y."/>
            <person name="Kira A."/>
            <person name="Hayashizaki Y."/>
        </authorList>
    </citation>
    <scope>NUCLEOTIDE SEQUENCE</scope>
    <source>
        <strain evidence="1">C57BL/6J</strain>
        <tissue evidence="1">Testis</tissue>
    </source>
</reference>
<reference evidence="1" key="8">
    <citation type="journal article" date="2005" name="Science">
        <title>Antisense Transcription in the Mammalian Transcriptome.</title>
        <authorList>
            <consortium name="RIKEN Genome Exploration Research Group and Genome Science Group (Genome Network Project Core Group) and the FANTOM Consortium"/>
        </authorList>
    </citation>
    <scope>NUCLEOTIDE SEQUENCE</scope>
    <source>
        <strain evidence="1">C57BL/6J</strain>
        <tissue evidence="1">Testis</tissue>
    </source>
</reference>
<protein>
    <submittedName>
        <fullName evidence="1">Uncharacterized protein</fullName>
    </submittedName>
</protein>
<reference evidence="1" key="4">
    <citation type="journal article" date="2001" name="Nature">
        <title>Functional annotation of a full-length mouse cDNA collection.</title>
        <authorList>
            <consortium name="The RIKEN Genome Exploration Research Group Phase II Team and the FANTOM Consortium"/>
        </authorList>
    </citation>
    <scope>NUCLEOTIDE SEQUENCE</scope>
    <source>
        <strain evidence="1">C57BL/6J</strain>
        <tissue evidence="1">Testis</tissue>
    </source>
</reference>
<name>Q3V0X7_MOUSE</name>
<proteinExistence type="evidence at transcript level"/>
<reference evidence="1" key="5">
    <citation type="journal article" date="2002" name="Nature">
        <title>Analysis of the mouse transcriptome based on functional annotation of 60,770 full-length cDNAs.</title>
        <authorList>
            <consortium name="The FANTOM Consortium and the RIKEN Genome Exploration Research Group Phase I and II Team"/>
        </authorList>
    </citation>
    <scope>NUCLEOTIDE SEQUENCE</scope>
    <source>
        <strain evidence="1">C57BL/6J</strain>
        <tissue evidence="1">Testis</tissue>
    </source>
</reference>
<dbReference type="EMBL" id="AK132816">
    <property type="protein sequence ID" value="BAE21376.1"/>
    <property type="molecule type" value="mRNA"/>
</dbReference>
<dbReference type="AlphaFoldDB" id="Q3V0X7"/>
<reference evidence="1" key="7">
    <citation type="journal article" date="2005" name="Science">
        <title>The Transcriptional Landscape of the Mammalian Genome.</title>
        <authorList>
            <consortium name="The FANTOM Consortium"/>
            <consortium name="Riken Genome Exploration Research Group and Genome Science Group (Genome Network Project Core Group)"/>
        </authorList>
    </citation>
    <scope>NUCLEOTIDE SEQUENCE</scope>
    <source>
        <strain evidence="1">C57BL/6J</strain>
        <tissue evidence="1">Testis</tissue>
    </source>
</reference>
<reference evidence="1" key="6">
    <citation type="submission" date="2004-03" db="EMBL/GenBank/DDBJ databases">
        <authorList>
            <person name="Arakawa T."/>
            <person name="Carninci P."/>
            <person name="Fukuda S."/>
            <person name="Hashizume W."/>
            <person name="Hayashida K."/>
            <person name="Hori F."/>
            <person name="Iida J."/>
            <person name="Imamura K."/>
            <person name="Imotani K."/>
            <person name="Itoh M."/>
            <person name="Kanagawa S."/>
            <person name="Kawai J."/>
            <person name="Kojima M."/>
            <person name="Konno H."/>
            <person name="Murata M."/>
            <person name="Nakamura M."/>
            <person name="Ninomiya N."/>
            <person name="Nishiyori H."/>
            <person name="Nomura K."/>
            <person name="Ohno M."/>
            <person name="Sakazume N."/>
            <person name="Sano H."/>
            <person name="Sasaki D."/>
            <person name="Shibata K."/>
            <person name="Shiraki T."/>
            <person name="Tagami M."/>
            <person name="Tagami Y."/>
            <person name="Waki K."/>
            <person name="Watahiki A."/>
            <person name="Muramatsu M."/>
            <person name="Hayashizaki Y."/>
        </authorList>
    </citation>
    <scope>NUCLEOTIDE SEQUENCE</scope>
    <source>
        <strain evidence="1">C57BL/6J</strain>
        <tissue evidence="1">Testis</tissue>
    </source>
</reference>
<evidence type="ECO:0000313" key="1">
    <source>
        <dbReference type="EMBL" id="BAE21376.1"/>
    </source>
</evidence>
<reference evidence="1" key="1">
    <citation type="journal article" date="1999" name="Methods Enzymol.">
        <title>High-efficiency full-length cDNA cloning.</title>
        <authorList>
            <person name="Carninci P."/>
            <person name="Hayashizaki Y."/>
        </authorList>
    </citation>
    <scope>NUCLEOTIDE SEQUENCE</scope>
    <source>
        <strain evidence="1">C57BL/6J</strain>
        <tissue evidence="1">Testis</tissue>
    </source>
</reference>
<dbReference type="MGI" id="MGI:3642593">
    <property type="gene designation" value="Gm10604"/>
</dbReference>
<dbReference type="HOGENOM" id="CLU_1805545_0_0_1"/>
<dbReference type="AGR" id="MGI:3642593"/>
<sequence length="143" mass="16047">MALALKPRNIRKVKTDFISICGTLSPTSACKSPEDFKVFLLWMPRAEPGGGMEACWKEHSALGTECPLLSCFFSFFFLFSLKDRDREGSFVQGDGLHNIFKKSHDFKIKIFERRPHYVTQTGLELVLASKVLGLQTQSPASSV</sequence>
<dbReference type="RNAct" id="Q3V0X7">
    <property type="molecule type" value="protein"/>
</dbReference>